<dbReference type="AlphaFoldDB" id="A0A3B0XRK3"/>
<evidence type="ECO:0000313" key="1">
    <source>
        <dbReference type="EMBL" id="VAW58824.1"/>
    </source>
</evidence>
<name>A0A3B0XRK3_9ZZZZ</name>
<sequence>MILRDVMQQITEDAPEEVKNEIQGLVQDIEALEERVYSDIIDSFRMYADKAYISDNEARIDKILFSYPGDGVI</sequence>
<feature type="non-terminal residue" evidence="1">
    <location>
        <position position="73"/>
    </location>
</feature>
<gene>
    <name evidence="1" type="ORF">MNBD_GAMMA08-795</name>
</gene>
<proteinExistence type="predicted"/>
<reference evidence="1" key="1">
    <citation type="submission" date="2018-06" db="EMBL/GenBank/DDBJ databases">
        <authorList>
            <person name="Zhirakovskaya E."/>
        </authorList>
    </citation>
    <scope>NUCLEOTIDE SEQUENCE</scope>
</reference>
<organism evidence="1">
    <name type="scientific">hydrothermal vent metagenome</name>
    <dbReference type="NCBI Taxonomy" id="652676"/>
    <lineage>
        <taxon>unclassified sequences</taxon>
        <taxon>metagenomes</taxon>
        <taxon>ecological metagenomes</taxon>
    </lineage>
</organism>
<protein>
    <submittedName>
        <fullName evidence="1">Uncharacterized protein</fullName>
    </submittedName>
</protein>
<accession>A0A3B0XRK3</accession>
<dbReference type="EMBL" id="UOFH01000039">
    <property type="protein sequence ID" value="VAW58824.1"/>
    <property type="molecule type" value="Genomic_DNA"/>
</dbReference>